<comment type="caution">
    <text evidence="5">The sequence shown here is derived from an EMBL/GenBank/DDBJ whole genome shotgun (WGS) entry which is preliminary data.</text>
</comment>
<evidence type="ECO:0000256" key="3">
    <source>
        <dbReference type="SAM" id="Phobius"/>
    </source>
</evidence>
<protein>
    <submittedName>
        <fullName evidence="5">Metallophosphoesterase</fullName>
    </submittedName>
</protein>
<keyword evidence="2" id="KW-0378">Hydrolase</keyword>
<gene>
    <name evidence="5" type="ORF">EWM59_13095</name>
</gene>
<dbReference type="SUPFAM" id="SSF56300">
    <property type="entry name" value="Metallo-dependent phosphatases"/>
    <property type="match status" value="1"/>
</dbReference>
<dbReference type="OrthoDB" id="9780884at2"/>
<dbReference type="RefSeq" id="WP_130021431.1">
    <property type="nucleotide sequence ID" value="NZ_SEWF01000017.1"/>
</dbReference>
<sequence length="426" mass="47617">MNRIFGLALAAVVFVLIDLYVWQAIKLVMRSSSGLTQRIIGYGYWGLTIISIIAFIGVFTYMPAAPPVKASFRTFVMAGVFIIYISKVFSVLVLFIDDIIRFFKWIASFFQSTSASKPSAVTDNLQPVSTGISRSEFLAKSALALGGLHLGGMTWGILSGAHDYHLRRVTLNLKNLPKQFDGMTIAQLSDIHSGSFFNKTAVKGGVEMLMKEKPDVFFFTGDLVNNIAPEVKDYIDIFSKIKAPLGTFSTLGNHDYGDYTDWASADKKRQNLIDLMGAHKTMGWDLLIDEHRELKVDGEKIGILGIQNWGAGGFAKYGNLEKANANTQDYPVKLLLSHDPSHWRNQVLPKYKDIDVAFAGHTHGMQYGVELGNFKWSPVQLRYKEWAGLYEEGDQKLYVNRGFGYIGYPGRLGIYPEITIFELKSV</sequence>
<evidence type="ECO:0000256" key="1">
    <source>
        <dbReference type="ARBA" id="ARBA00022723"/>
    </source>
</evidence>
<keyword evidence="6" id="KW-1185">Reference proteome</keyword>
<dbReference type="Pfam" id="PF00149">
    <property type="entry name" value="Metallophos"/>
    <property type="match status" value="1"/>
</dbReference>
<keyword evidence="1" id="KW-0479">Metal-binding</keyword>
<dbReference type="GO" id="GO:0016020">
    <property type="term" value="C:membrane"/>
    <property type="evidence" value="ECO:0007669"/>
    <property type="project" value="GOC"/>
</dbReference>
<keyword evidence="3" id="KW-0472">Membrane</keyword>
<proteinExistence type="predicted"/>
<dbReference type="GO" id="GO:0008758">
    <property type="term" value="F:UDP-2,3-diacylglucosamine hydrolase activity"/>
    <property type="evidence" value="ECO:0007669"/>
    <property type="project" value="TreeGrafter"/>
</dbReference>
<name>A0A4Q5LZB1_9BACT</name>
<dbReference type="Proteomes" id="UP000293162">
    <property type="component" value="Unassembled WGS sequence"/>
</dbReference>
<dbReference type="Gene3D" id="3.60.21.10">
    <property type="match status" value="1"/>
</dbReference>
<evidence type="ECO:0000313" key="6">
    <source>
        <dbReference type="Proteomes" id="UP000293162"/>
    </source>
</evidence>
<dbReference type="InterPro" id="IPR029052">
    <property type="entry name" value="Metallo-depent_PP-like"/>
</dbReference>
<evidence type="ECO:0000259" key="4">
    <source>
        <dbReference type="Pfam" id="PF00149"/>
    </source>
</evidence>
<dbReference type="InterPro" id="IPR051158">
    <property type="entry name" value="Metallophosphoesterase_sf"/>
</dbReference>
<reference evidence="5 6" key="1">
    <citation type="submission" date="2019-02" db="EMBL/GenBank/DDBJ databases">
        <title>Bacterial novel species Emticicia sp. 17J42-9 isolated from soil.</title>
        <authorList>
            <person name="Jung H.-Y."/>
        </authorList>
    </citation>
    <scope>NUCLEOTIDE SEQUENCE [LARGE SCALE GENOMIC DNA]</scope>
    <source>
        <strain evidence="5 6">17J42-9</strain>
    </source>
</reference>
<dbReference type="PANTHER" id="PTHR31302">
    <property type="entry name" value="TRANSMEMBRANE PROTEIN WITH METALLOPHOSPHOESTERASE DOMAIN-RELATED"/>
    <property type="match status" value="1"/>
</dbReference>
<feature type="transmembrane region" description="Helical" evidence="3">
    <location>
        <begin position="42"/>
        <end position="62"/>
    </location>
</feature>
<organism evidence="5 6">
    <name type="scientific">Emticicia agri</name>
    <dbReference type="NCBI Taxonomy" id="2492393"/>
    <lineage>
        <taxon>Bacteria</taxon>
        <taxon>Pseudomonadati</taxon>
        <taxon>Bacteroidota</taxon>
        <taxon>Cytophagia</taxon>
        <taxon>Cytophagales</taxon>
        <taxon>Leadbetterellaceae</taxon>
        <taxon>Emticicia</taxon>
    </lineage>
</organism>
<dbReference type="EMBL" id="SEWF01000017">
    <property type="protein sequence ID" value="RYU95182.1"/>
    <property type="molecule type" value="Genomic_DNA"/>
</dbReference>
<dbReference type="GO" id="GO:0046872">
    <property type="term" value="F:metal ion binding"/>
    <property type="evidence" value="ECO:0007669"/>
    <property type="project" value="UniProtKB-KW"/>
</dbReference>
<dbReference type="PANTHER" id="PTHR31302:SF31">
    <property type="entry name" value="PHOSPHODIESTERASE YAEI"/>
    <property type="match status" value="1"/>
</dbReference>
<feature type="transmembrane region" description="Helical" evidence="3">
    <location>
        <begin position="6"/>
        <end position="22"/>
    </location>
</feature>
<dbReference type="CDD" id="cd07385">
    <property type="entry name" value="MPP_YkuE_C"/>
    <property type="match status" value="1"/>
</dbReference>
<accession>A0A4Q5LZB1</accession>
<keyword evidence="3" id="KW-1133">Transmembrane helix</keyword>
<evidence type="ECO:0000313" key="5">
    <source>
        <dbReference type="EMBL" id="RYU95182.1"/>
    </source>
</evidence>
<keyword evidence="3" id="KW-0812">Transmembrane</keyword>
<dbReference type="AlphaFoldDB" id="A0A4Q5LZB1"/>
<feature type="domain" description="Calcineurin-like phosphoesterase" evidence="4">
    <location>
        <begin position="183"/>
        <end position="364"/>
    </location>
</feature>
<feature type="transmembrane region" description="Helical" evidence="3">
    <location>
        <begin position="74"/>
        <end position="96"/>
    </location>
</feature>
<dbReference type="InterPro" id="IPR004843">
    <property type="entry name" value="Calcineurin-like_PHP"/>
</dbReference>
<dbReference type="GO" id="GO:0009245">
    <property type="term" value="P:lipid A biosynthetic process"/>
    <property type="evidence" value="ECO:0007669"/>
    <property type="project" value="TreeGrafter"/>
</dbReference>
<evidence type="ECO:0000256" key="2">
    <source>
        <dbReference type="ARBA" id="ARBA00022801"/>
    </source>
</evidence>